<evidence type="ECO:0000256" key="10">
    <source>
        <dbReference type="SAM" id="SignalP"/>
    </source>
</evidence>
<dbReference type="InterPro" id="IPR039426">
    <property type="entry name" value="TonB-dep_rcpt-like"/>
</dbReference>
<dbReference type="GO" id="GO:0015344">
    <property type="term" value="F:siderophore uptake transmembrane transporter activity"/>
    <property type="evidence" value="ECO:0007669"/>
    <property type="project" value="TreeGrafter"/>
</dbReference>
<keyword evidence="14" id="KW-1185">Reference proteome</keyword>
<dbReference type="GO" id="GO:0044718">
    <property type="term" value="P:siderophore transmembrane transport"/>
    <property type="evidence" value="ECO:0007669"/>
    <property type="project" value="TreeGrafter"/>
</dbReference>
<keyword evidence="4 8" id="KW-0812">Transmembrane</keyword>
<accession>A0A2A4CTD5</accession>
<dbReference type="EMBL" id="NTJD01000002">
    <property type="protein sequence ID" value="PCD77548.1"/>
    <property type="molecule type" value="Genomic_DNA"/>
</dbReference>
<evidence type="ECO:0000259" key="12">
    <source>
        <dbReference type="Pfam" id="PF07715"/>
    </source>
</evidence>
<keyword evidence="2 8" id="KW-0813">Transport</keyword>
<evidence type="ECO:0008006" key="15">
    <source>
        <dbReference type="Google" id="ProtNLM"/>
    </source>
</evidence>
<feature type="signal peptide" evidence="10">
    <location>
        <begin position="1"/>
        <end position="44"/>
    </location>
</feature>
<feature type="domain" description="TonB-dependent receptor plug" evidence="12">
    <location>
        <begin position="65"/>
        <end position="169"/>
    </location>
</feature>
<evidence type="ECO:0000256" key="3">
    <source>
        <dbReference type="ARBA" id="ARBA00022452"/>
    </source>
</evidence>
<dbReference type="Gene3D" id="2.40.170.20">
    <property type="entry name" value="TonB-dependent receptor, beta-barrel domain"/>
    <property type="match status" value="1"/>
</dbReference>
<dbReference type="InterPro" id="IPR000531">
    <property type="entry name" value="Beta-barrel_TonB"/>
</dbReference>
<evidence type="ECO:0000259" key="11">
    <source>
        <dbReference type="Pfam" id="PF00593"/>
    </source>
</evidence>
<evidence type="ECO:0000256" key="4">
    <source>
        <dbReference type="ARBA" id="ARBA00022692"/>
    </source>
</evidence>
<organism evidence="13 14">
    <name type="scientific">Pseudothioclava arenosa</name>
    <dbReference type="NCBI Taxonomy" id="1795308"/>
    <lineage>
        <taxon>Bacteria</taxon>
        <taxon>Pseudomonadati</taxon>
        <taxon>Pseudomonadota</taxon>
        <taxon>Alphaproteobacteria</taxon>
        <taxon>Rhodobacterales</taxon>
        <taxon>Paracoccaceae</taxon>
        <taxon>Pseudothioclava</taxon>
    </lineage>
</organism>
<evidence type="ECO:0000313" key="14">
    <source>
        <dbReference type="Proteomes" id="UP000243507"/>
    </source>
</evidence>
<evidence type="ECO:0000256" key="8">
    <source>
        <dbReference type="PROSITE-ProRule" id="PRU01360"/>
    </source>
</evidence>
<keyword evidence="6 8" id="KW-0472">Membrane</keyword>
<keyword evidence="7 8" id="KW-0998">Cell outer membrane</keyword>
<dbReference type="GO" id="GO:0009279">
    <property type="term" value="C:cell outer membrane"/>
    <property type="evidence" value="ECO:0007669"/>
    <property type="project" value="UniProtKB-SubCell"/>
</dbReference>
<sequence length="711" mass="77170">MRPRRMRWARVTRHQGTELMNYSTLTRLSVTAALLCSLAPAAFAQDADETAFTLDPIYLILERAKTKAASYEFSPKQVEGAPVADAGELLDRVPGVSINRMGGHAADIVIRGQQADQINVIDAGSVSFGGCPNRMDPPTSSAALARADRIIVERGYSSVTNGPGGTGGTVKLERDAPEFEEGKRISGTLSTGYTDNGNRFEIGGNISVDLGGGFYMEASGEYKDADNYDAGGGREERTAFTSRATGLTFGYKGESGEIALDIERNKAEDVLFSGASMDSPLSDAKVYRLRGGLDVDMGSLKRIEASIYRSDIYHIMDNFSLRGLPMGGYVPSDSVTDGGKIEGQFDFGATTAKLGVDYRSNNRRAINYMGPAAVVEAETPGAARYLMWPDTTISQTGLYLETETALSAKTTLKGGLRYDHVRATAGWADGLEGYPPSIVPNDLYDAVYGNIYDGAYTEDNFGALLRLEHELSATTKVFAGLSRSVRTGDANERSIARGTVIDGVVSANAWVGDPGIDPEKHLQFDVGIETSTETWGYTATVYVDRVNDYILRDQFSMPGMTLYRNIDADLAGVELSGYWRSGNWEFAGDATYTYGENRDDDRALAQIPPLEGSLSAIYNMDDWRFGGRVNFAAAQHRYDASRDGGPTPGYATLDLFGSYALNDKAQLIAGVDNVLDKAYAKHLSRTNVFDTEVERVMEPGRSVYVKLEAKF</sequence>
<dbReference type="PANTHER" id="PTHR30069">
    <property type="entry name" value="TONB-DEPENDENT OUTER MEMBRANE RECEPTOR"/>
    <property type="match status" value="1"/>
</dbReference>
<dbReference type="Pfam" id="PF07715">
    <property type="entry name" value="Plug"/>
    <property type="match status" value="1"/>
</dbReference>
<protein>
    <recommendedName>
        <fullName evidence="15">TonB-dependent receptor</fullName>
    </recommendedName>
</protein>
<proteinExistence type="inferred from homology"/>
<dbReference type="AlphaFoldDB" id="A0A2A4CTD5"/>
<evidence type="ECO:0000256" key="7">
    <source>
        <dbReference type="ARBA" id="ARBA00023237"/>
    </source>
</evidence>
<comment type="subcellular location">
    <subcellularLocation>
        <location evidence="1 8">Cell outer membrane</location>
        <topology evidence="1 8">Multi-pass membrane protein</topology>
    </subcellularLocation>
</comment>
<evidence type="ECO:0000256" key="5">
    <source>
        <dbReference type="ARBA" id="ARBA00023077"/>
    </source>
</evidence>
<comment type="caution">
    <text evidence="13">The sequence shown here is derived from an EMBL/GenBank/DDBJ whole genome shotgun (WGS) entry which is preliminary data.</text>
</comment>
<keyword evidence="3 8" id="KW-1134">Transmembrane beta strand</keyword>
<dbReference type="SUPFAM" id="SSF56935">
    <property type="entry name" value="Porins"/>
    <property type="match status" value="1"/>
</dbReference>
<evidence type="ECO:0000256" key="2">
    <source>
        <dbReference type="ARBA" id="ARBA00022448"/>
    </source>
</evidence>
<reference evidence="13 14" key="1">
    <citation type="submission" date="2017-09" db="EMBL/GenBank/DDBJ databases">
        <title>A multilocus sequence analysis scheme for characterization of bacteria in the genus Thioclava.</title>
        <authorList>
            <person name="Liu Y."/>
            <person name="Shao Z."/>
        </authorList>
    </citation>
    <scope>NUCLEOTIDE SEQUENCE [LARGE SCALE GENOMIC DNA]</scope>
    <source>
        <strain evidence="13 14">CAU 1312</strain>
    </source>
</reference>
<evidence type="ECO:0000313" key="13">
    <source>
        <dbReference type="EMBL" id="PCD77548.1"/>
    </source>
</evidence>
<dbReference type="PROSITE" id="PS52016">
    <property type="entry name" value="TONB_DEPENDENT_REC_3"/>
    <property type="match status" value="1"/>
</dbReference>
<feature type="chain" id="PRO_5011974715" description="TonB-dependent receptor" evidence="10">
    <location>
        <begin position="45"/>
        <end position="711"/>
    </location>
</feature>
<gene>
    <name evidence="13" type="ORF">CLN94_03325</name>
</gene>
<name>A0A2A4CTD5_9RHOB</name>
<evidence type="ECO:0000256" key="9">
    <source>
        <dbReference type="RuleBase" id="RU003357"/>
    </source>
</evidence>
<dbReference type="InterPro" id="IPR037066">
    <property type="entry name" value="Plug_dom_sf"/>
</dbReference>
<feature type="domain" description="TonB-dependent receptor-like beta-barrel" evidence="11">
    <location>
        <begin position="214"/>
        <end position="674"/>
    </location>
</feature>
<evidence type="ECO:0000256" key="1">
    <source>
        <dbReference type="ARBA" id="ARBA00004571"/>
    </source>
</evidence>
<keyword evidence="10" id="KW-0732">Signal</keyword>
<dbReference type="OrthoDB" id="9760333at2"/>
<dbReference type="Gene3D" id="2.170.130.10">
    <property type="entry name" value="TonB-dependent receptor, plug domain"/>
    <property type="match status" value="1"/>
</dbReference>
<dbReference type="Proteomes" id="UP000243507">
    <property type="component" value="Unassembled WGS sequence"/>
</dbReference>
<comment type="similarity">
    <text evidence="8 9">Belongs to the TonB-dependent receptor family.</text>
</comment>
<keyword evidence="5 9" id="KW-0798">TonB box</keyword>
<dbReference type="Pfam" id="PF00593">
    <property type="entry name" value="TonB_dep_Rec_b-barrel"/>
    <property type="match status" value="1"/>
</dbReference>
<dbReference type="InterPro" id="IPR036942">
    <property type="entry name" value="Beta-barrel_TonB_sf"/>
</dbReference>
<dbReference type="PANTHER" id="PTHR30069:SF49">
    <property type="entry name" value="OUTER MEMBRANE PROTEIN C"/>
    <property type="match status" value="1"/>
</dbReference>
<dbReference type="InterPro" id="IPR012910">
    <property type="entry name" value="Plug_dom"/>
</dbReference>
<evidence type="ECO:0000256" key="6">
    <source>
        <dbReference type="ARBA" id="ARBA00023136"/>
    </source>
</evidence>